<comment type="catalytic activity">
    <reaction evidence="22">
        <text>1-(9Z-octadecenoyl)-sn-glycero-3-phosphocholine + H2O = 1-(9Z-octadecenoyl)-sn-glycerol + phosphocholine + H(+)</text>
        <dbReference type="Rhea" id="RHEA:41091"/>
        <dbReference type="ChEBI" id="CHEBI:15377"/>
        <dbReference type="ChEBI" id="CHEBI:15378"/>
        <dbReference type="ChEBI" id="CHEBI:28610"/>
        <dbReference type="ChEBI" id="CHEBI:75757"/>
        <dbReference type="ChEBI" id="CHEBI:295975"/>
    </reaction>
    <physiologicalReaction direction="left-to-right" evidence="22">
        <dbReference type="Rhea" id="RHEA:41092"/>
    </physiologicalReaction>
</comment>
<reference evidence="33" key="1">
    <citation type="submission" date="2016-11" db="EMBL/GenBank/DDBJ databases">
        <title>Venom-gland transcriptomics and venom proteomics of the black-back scorpion (Hadrurus spadix) reveal detectability challenges and an unexplored realm of animal toxin diversity.</title>
        <authorList>
            <person name="Rokyta D.R."/>
            <person name="Ward M.J."/>
        </authorList>
    </citation>
    <scope>NUCLEOTIDE SEQUENCE</scope>
    <source>
        <tissue evidence="33">Venom gland</tissue>
    </source>
</reference>
<evidence type="ECO:0000256" key="30">
    <source>
        <dbReference type="ARBA" id="ARBA00049092"/>
    </source>
</evidence>
<dbReference type="Pfam" id="PF01663">
    <property type="entry name" value="Phosphodiest"/>
    <property type="match status" value="1"/>
</dbReference>
<evidence type="ECO:0000256" key="23">
    <source>
        <dbReference type="ARBA" id="ARBA00047482"/>
    </source>
</evidence>
<keyword evidence="14" id="KW-0472">Membrane</keyword>
<evidence type="ECO:0000256" key="18">
    <source>
        <dbReference type="ARBA" id="ARBA00031167"/>
    </source>
</evidence>
<comment type="catalytic activity">
    <reaction evidence="27">
        <text>1-hexadecanoyl-sn-glycero-3-phosphocholine + H2O = 1-hexadecanoyl-sn-glycerol + phosphocholine + H(+)</text>
        <dbReference type="Rhea" id="RHEA:41119"/>
        <dbReference type="ChEBI" id="CHEBI:15377"/>
        <dbReference type="ChEBI" id="CHEBI:15378"/>
        <dbReference type="ChEBI" id="CHEBI:72998"/>
        <dbReference type="ChEBI" id="CHEBI:75542"/>
        <dbReference type="ChEBI" id="CHEBI:295975"/>
    </reaction>
    <physiologicalReaction direction="left-to-right" evidence="27">
        <dbReference type="Rhea" id="RHEA:41120"/>
    </physiologicalReaction>
</comment>
<comment type="catalytic activity">
    <reaction evidence="28">
        <text>sphing-4-enine-phosphocholine + H2O = sphing-4-enine + phosphocholine + H(+)</text>
        <dbReference type="Rhea" id="RHEA:41095"/>
        <dbReference type="ChEBI" id="CHEBI:15377"/>
        <dbReference type="ChEBI" id="CHEBI:15378"/>
        <dbReference type="ChEBI" id="CHEBI:57756"/>
        <dbReference type="ChEBI" id="CHEBI:58906"/>
        <dbReference type="ChEBI" id="CHEBI:295975"/>
    </reaction>
    <physiologicalReaction direction="left-to-right" evidence="28">
        <dbReference type="Rhea" id="RHEA:41096"/>
    </physiologicalReaction>
</comment>
<keyword evidence="6" id="KW-0597">Phosphoprotein</keyword>
<comment type="catalytic activity">
    <reaction evidence="31">
        <text>1-(5Z,8Z,11Z,14Z-eicosatetraenoyl)-sn-glycero-3-phosphocholine + H2O = 1-(5Z,8Z,11Z,14Z-eicosatetraenoyl)-sn-glycerol + phosphocholine + H(+)</text>
        <dbReference type="Rhea" id="RHEA:41003"/>
        <dbReference type="ChEBI" id="CHEBI:15377"/>
        <dbReference type="ChEBI" id="CHEBI:15378"/>
        <dbReference type="ChEBI" id="CHEBI:34071"/>
        <dbReference type="ChEBI" id="CHEBI:74344"/>
        <dbReference type="ChEBI" id="CHEBI:295975"/>
    </reaction>
    <physiologicalReaction direction="left-to-right" evidence="31">
        <dbReference type="Rhea" id="RHEA:41004"/>
    </physiologicalReaction>
</comment>
<evidence type="ECO:0000256" key="3">
    <source>
        <dbReference type="ARBA" id="ARBA00010594"/>
    </source>
</evidence>
<evidence type="ECO:0000256" key="1">
    <source>
        <dbReference type="ARBA" id="ARBA00001947"/>
    </source>
</evidence>
<keyword evidence="11" id="KW-0862">Zinc</keyword>
<evidence type="ECO:0000256" key="29">
    <source>
        <dbReference type="ARBA" id="ARBA00048703"/>
    </source>
</evidence>
<dbReference type="PANTHER" id="PTHR10151">
    <property type="entry name" value="ECTONUCLEOTIDE PYROPHOSPHATASE/PHOSPHODIESTERASE"/>
    <property type="match status" value="1"/>
</dbReference>
<evidence type="ECO:0000256" key="28">
    <source>
        <dbReference type="ARBA" id="ARBA00048234"/>
    </source>
</evidence>
<protein>
    <recommendedName>
        <fullName evidence="4">glycerophosphocholine cholinephosphodiesterase</fullName>
        <ecNumber evidence="4">3.1.4.38</ecNumber>
    </recommendedName>
    <alternativeName>
        <fullName evidence="19">Choline-specific glycerophosphodiester phosphodiesterase</fullName>
    </alternativeName>
    <alternativeName>
        <fullName evidence="18">Ectonucleotide pyrophosphatase/phosphodiesterase family member 6</fullName>
    </alternativeName>
</protein>
<dbReference type="GO" id="GO:0047390">
    <property type="term" value="F:glycerophosphocholine cholinephosphodiesterase activity"/>
    <property type="evidence" value="ECO:0007669"/>
    <property type="project" value="UniProtKB-EC"/>
</dbReference>
<comment type="catalytic activity">
    <reaction evidence="23">
        <text>glycero-2-phosphocholine + H2O = phosphocholine + glycerol + H(+)</text>
        <dbReference type="Rhea" id="RHEA:61684"/>
        <dbReference type="ChEBI" id="CHEBI:15377"/>
        <dbReference type="ChEBI" id="CHEBI:15378"/>
        <dbReference type="ChEBI" id="CHEBI:17754"/>
        <dbReference type="ChEBI" id="CHEBI:144950"/>
        <dbReference type="ChEBI" id="CHEBI:295975"/>
    </reaction>
    <physiologicalReaction direction="left-to-right" evidence="23">
        <dbReference type="Rhea" id="RHEA:61685"/>
    </physiologicalReaction>
</comment>
<evidence type="ECO:0000256" key="26">
    <source>
        <dbReference type="ARBA" id="ARBA00047779"/>
    </source>
</evidence>
<evidence type="ECO:0000256" key="5">
    <source>
        <dbReference type="ARBA" id="ARBA00022475"/>
    </source>
</evidence>
<evidence type="ECO:0000256" key="14">
    <source>
        <dbReference type="ARBA" id="ARBA00023136"/>
    </source>
</evidence>
<keyword evidence="16" id="KW-0325">Glycoprotein</keyword>
<comment type="cofactor">
    <cofactor evidence="1">
        <name>Zn(2+)</name>
        <dbReference type="ChEBI" id="CHEBI:29105"/>
    </cofactor>
</comment>
<keyword evidence="17" id="KW-0449">Lipoprotein</keyword>
<evidence type="ECO:0000256" key="8">
    <source>
        <dbReference type="ARBA" id="ARBA00022723"/>
    </source>
</evidence>
<keyword evidence="8" id="KW-0479">Metal-binding</keyword>
<dbReference type="Gene3D" id="3.40.720.10">
    <property type="entry name" value="Alkaline Phosphatase, subunit A"/>
    <property type="match status" value="1"/>
</dbReference>
<evidence type="ECO:0000256" key="24">
    <source>
        <dbReference type="ARBA" id="ARBA00047494"/>
    </source>
</evidence>
<evidence type="ECO:0000256" key="16">
    <source>
        <dbReference type="ARBA" id="ARBA00023180"/>
    </source>
</evidence>
<dbReference type="GO" id="GO:0016042">
    <property type="term" value="P:lipid catabolic process"/>
    <property type="evidence" value="ECO:0007669"/>
    <property type="project" value="UniProtKB-KW"/>
</dbReference>
<comment type="catalytic activity">
    <reaction evidence="29">
        <text>sn-glycerol 3-phosphocholine + H2O = phosphocholine + glycerol + H(+)</text>
        <dbReference type="Rhea" id="RHEA:19545"/>
        <dbReference type="ChEBI" id="CHEBI:15377"/>
        <dbReference type="ChEBI" id="CHEBI:15378"/>
        <dbReference type="ChEBI" id="CHEBI:16870"/>
        <dbReference type="ChEBI" id="CHEBI:17754"/>
        <dbReference type="ChEBI" id="CHEBI:295975"/>
        <dbReference type="EC" id="3.1.4.38"/>
    </reaction>
    <physiologicalReaction direction="left-to-right" evidence="29">
        <dbReference type="Rhea" id="RHEA:19546"/>
    </physiologicalReaction>
</comment>
<dbReference type="GO" id="GO:0098552">
    <property type="term" value="C:side of membrane"/>
    <property type="evidence" value="ECO:0007669"/>
    <property type="project" value="UniProtKB-KW"/>
</dbReference>
<sequence>MATTLFSVLCMLVFVAFFTTTLSHPGPRKNTNCLIIVLVDGVRWDYIKEDEYKGFEKIAKHGVKAEYVDPIFPSNSYPNWYTIVTGKYAESHGFVQNFMYDKVRNDIFKMSPSPNASHVHWWNGSEPLWITAEKNGIRTGMYWWDGCQVTLSGITVSKCKNYTYYKKFDVNKDTKKAFLEALDDCEKGDRRLGLVYYEPVDGFGHEFGPDSQERKMALKAIDSILTSVQEKIEKKKLKDKVNLVVVSDHGMANSNPDRVVPINISTPAILDNIEMMLDKGSMSMIMPKEGKLDQLYRNLIALGKKGLHIYKKDDIPNHYHFKNNNLVLPVLLVADQGFFIQRIPGNRMYPNNNIIYNGFHGYDPFVKNHTDMRGIFYARGPDFKKKYVSQPLSMVDHYQIFCHLLGIQALPNNGSWDKVKNMLRSSSGQLFPVKYLIVAIHIILIFCWY</sequence>
<dbReference type="Gene3D" id="3.30.1360.180">
    <property type="match status" value="1"/>
</dbReference>
<evidence type="ECO:0000256" key="7">
    <source>
        <dbReference type="ARBA" id="ARBA00022622"/>
    </source>
</evidence>
<evidence type="ECO:0000256" key="22">
    <source>
        <dbReference type="ARBA" id="ARBA00047322"/>
    </source>
</evidence>
<evidence type="ECO:0000256" key="4">
    <source>
        <dbReference type="ARBA" id="ARBA00012318"/>
    </source>
</evidence>
<dbReference type="EMBL" id="GFAH01000416">
    <property type="protein sequence ID" value="JAV47973.1"/>
    <property type="molecule type" value="Transcribed_RNA"/>
</dbReference>
<comment type="catalytic activity">
    <reaction evidence="30">
        <text>1-(9Z,12Z)-octadecadienoyl-sn-glycero-3-phosphocholine + H2O = 1-(9Z,12Z-octadecadienoyl)-sn-glycerol + phosphocholine + H(+)</text>
        <dbReference type="Rhea" id="RHEA:41115"/>
        <dbReference type="ChEBI" id="CHEBI:15377"/>
        <dbReference type="ChEBI" id="CHEBI:15378"/>
        <dbReference type="ChEBI" id="CHEBI:28733"/>
        <dbReference type="ChEBI" id="CHEBI:75561"/>
        <dbReference type="ChEBI" id="CHEBI:295975"/>
    </reaction>
    <physiologicalReaction direction="left-to-right" evidence="30">
        <dbReference type="Rhea" id="RHEA:41116"/>
    </physiologicalReaction>
</comment>
<dbReference type="PANTHER" id="PTHR10151:SF66">
    <property type="entry name" value="GLYCEROPHOSPHOCHOLINE CHOLINEPHOSPHODIESTERASE ENPP6"/>
    <property type="match status" value="1"/>
</dbReference>
<keyword evidence="12" id="KW-0442">Lipid degradation</keyword>
<dbReference type="SUPFAM" id="SSF53649">
    <property type="entry name" value="Alkaline phosphatase-like"/>
    <property type="match status" value="1"/>
</dbReference>
<comment type="catalytic activity">
    <reaction evidence="25">
        <text>a 1-acyl-sn-glycero-3-phosphocholine + H2O = a 1-acyl-sn-glycerol + phosphocholine + H(+)</text>
        <dbReference type="Rhea" id="RHEA:44720"/>
        <dbReference type="ChEBI" id="CHEBI:15377"/>
        <dbReference type="ChEBI" id="CHEBI:15378"/>
        <dbReference type="ChEBI" id="CHEBI:58168"/>
        <dbReference type="ChEBI" id="CHEBI:64683"/>
        <dbReference type="ChEBI" id="CHEBI:295975"/>
    </reaction>
    <physiologicalReaction direction="left-to-right" evidence="25">
        <dbReference type="Rhea" id="RHEA:44721"/>
    </physiologicalReaction>
</comment>
<dbReference type="GO" id="GO:0046872">
    <property type="term" value="F:metal ion binding"/>
    <property type="evidence" value="ECO:0007669"/>
    <property type="project" value="UniProtKB-KW"/>
</dbReference>
<evidence type="ECO:0000256" key="15">
    <source>
        <dbReference type="ARBA" id="ARBA00023157"/>
    </source>
</evidence>
<keyword evidence="10" id="KW-0378">Hydrolase</keyword>
<dbReference type="EC" id="3.1.4.38" evidence="4"/>
<evidence type="ECO:0000256" key="17">
    <source>
        <dbReference type="ARBA" id="ARBA00023288"/>
    </source>
</evidence>
<evidence type="ECO:0000256" key="19">
    <source>
        <dbReference type="ARBA" id="ARBA00032556"/>
    </source>
</evidence>
<proteinExistence type="inferred from homology"/>
<feature type="signal peptide" evidence="32">
    <location>
        <begin position="1"/>
        <end position="23"/>
    </location>
</feature>
<comment type="catalytic activity">
    <reaction evidence="21">
        <text>1-dodecanoyl-sn-glycero-3-phosphocholine + H2O = 1-dodecanoyl-sn-glycerol + phosphocholine + H(+)</text>
        <dbReference type="Rhea" id="RHEA:41127"/>
        <dbReference type="ChEBI" id="CHEBI:15377"/>
        <dbReference type="ChEBI" id="CHEBI:15378"/>
        <dbReference type="ChEBI" id="CHEBI:74966"/>
        <dbReference type="ChEBI" id="CHEBI:75529"/>
        <dbReference type="ChEBI" id="CHEBI:295975"/>
    </reaction>
    <physiologicalReaction direction="left-to-right" evidence="21">
        <dbReference type="Rhea" id="RHEA:41128"/>
    </physiologicalReaction>
</comment>
<dbReference type="GO" id="GO:0005886">
    <property type="term" value="C:plasma membrane"/>
    <property type="evidence" value="ECO:0007669"/>
    <property type="project" value="UniProtKB-SubCell"/>
</dbReference>
<evidence type="ECO:0000256" key="2">
    <source>
        <dbReference type="ARBA" id="ARBA00004609"/>
    </source>
</evidence>
<evidence type="ECO:0000256" key="6">
    <source>
        <dbReference type="ARBA" id="ARBA00022553"/>
    </source>
</evidence>
<evidence type="ECO:0000256" key="27">
    <source>
        <dbReference type="ARBA" id="ARBA00048209"/>
    </source>
</evidence>
<evidence type="ECO:0000256" key="9">
    <source>
        <dbReference type="ARBA" id="ARBA00022729"/>
    </source>
</evidence>
<evidence type="ECO:0000256" key="32">
    <source>
        <dbReference type="SAM" id="SignalP"/>
    </source>
</evidence>
<feature type="chain" id="PRO_5010854613" description="glycerophosphocholine cholinephosphodiesterase" evidence="32">
    <location>
        <begin position="24"/>
        <end position="449"/>
    </location>
</feature>
<keyword evidence="15" id="KW-1015">Disulfide bond</keyword>
<dbReference type="AlphaFoldDB" id="A0A1W7RA20"/>
<comment type="function">
    <text evidence="20">Choline-specific glycerophosphodiesterase that hydrolyzes glycerophosphocholine (GPC) and lysophosphatidylcholine (LPC) and contributes to supplying choline to the cells. Has a preference for LPC with short (12:0 and 14:0) or polyunsaturated (18:2 and 20:4) fatty acids. In vitro, hydrolyzes only choline-containing lysophospholipids, such as sphingosylphosphorylcholine (SPC), platelet-activating factor (PAF) and lysoPAF, but not other lysophospholipids.</text>
</comment>
<keyword evidence="9 32" id="KW-0732">Signal</keyword>
<evidence type="ECO:0000256" key="12">
    <source>
        <dbReference type="ARBA" id="ARBA00022963"/>
    </source>
</evidence>
<evidence type="ECO:0000256" key="20">
    <source>
        <dbReference type="ARBA" id="ARBA00046203"/>
    </source>
</evidence>
<evidence type="ECO:0000256" key="21">
    <source>
        <dbReference type="ARBA" id="ARBA00047290"/>
    </source>
</evidence>
<comment type="catalytic activity">
    <reaction evidence="26">
        <text>1-tetradecanoyl-sn-glycero-3-phosphocholine + H2O = 1-tetradecanoyl-sn-glycerol + phosphocholine + H(+)</text>
        <dbReference type="Rhea" id="RHEA:40999"/>
        <dbReference type="ChEBI" id="CHEBI:15377"/>
        <dbReference type="ChEBI" id="CHEBI:15378"/>
        <dbReference type="ChEBI" id="CHEBI:64489"/>
        <dbReference type="ChEBI" id="CHEBI:75536"/>
        <dbReference type="ChEBI" id="CHEBI:295975"/>
    </reaction>
    <physiologicalReaction direction="left-to-right" evidence="26">
        <dbReference type="Rhea" id="RHEA:41000"/>
    </physiologicalReaction>
</comment>
<dbReference type="CDD" id="cd16018">
    <property type="entry name" value="Enpp"/>
    <property type="match status" value="1"/>
</dbReference>
<dbReference type="InterPro" id="IPR002591">
    <property type="entry name" value="Phosphodiest/P_Trfase"/>
</dbReference>
<comment type="subcellular location">
    <subcellularLocation>
        <location evidence="2">Cell membrane</location>
        <topology evidence="2">Lipid-anchor</topology>
        <topology evidence="2">GPI-anchor</topology>
    </subcellularLocation>
</comment>
<evidence type="ECO:0000256" key="11">
    <source>
        <dbReference type="ARBA" id="ARBA00022833"/>
    </source>
</evidence>
<name>A0A1W7RA20_9SCOR</name>
<organism evidence="33">
    <name type="scientific">Hadrurus spadix</name>
    <dbReference type="NCBI Taxonomy" id="141984"/>
    <lineage>
        <taxon>Eukaryota</taxon>
        <taxon>Metazoa</taxon>
        <taxon>Ecdysozoa</taxon>
        <taxon>Arthropoda</taxon>
        <taxon>Chelicerata</taxon>
        <taxon>Arachnida</taxon>
        <taxon>Scorpiones</taxon>
        <taxon>Iurida</taxon>
        <taxon>Iuroidea</taxon>
        <taxon>Hadrurus</taxon>
    </lineage>
</organism>
<comment type="catalytic activity">
    <reaction evidence="24">
        <text>a 1-O-alkyl-sn-glycero-3-phosphocholine + H2O = a 1-O-alkyl-sn-glycerol + phosphocholine + H(+)</text>
        <dbReference type="Rhea" id="RHEA:36083"/>
        <dbReference type="ChEBI" id="CHEBI:15377"/>
        <dbReference type="ChEBI" id="CHEBI:15378"/>
        <dbReference type="ChEBI" id="CHEBI:15850"/>
        <dbReference type="ChEBI" id="CHEBI:30909"/>
        <dbReference type="ChEBI" id="CHEBI:295975"/>
    </reaction>
    <physiologicalReaction direction="left-to-right" evidence="24">
        <dbReference type="Rhea" id="RHEA:36084"/>
    </physiologicalReaction>
</comment>
<evidence type="ECO:0000313" key="33">
    <source>
        <dbReference type="EMBL" id="JAV47973.1"/>
    </source>
</evidence>
<dbReference type="InterPro" id="IPR017850">
    <property type="entry name" value="Alkaline_phosphatase_core_sf"/>
</dbReference>
<keyword evidence="5" id="KW-1003">Cell membrane</keyword>
<keyword evidence="13" id="KW-0443">Lipid metabolism</keyword>
<evidence type="ECO:0000256" key="31">
    <source>
        <dbReference type="ARBA" id="ARBA00049320"/>
    </source>
</evidence>
<comment type="similarity">
    <text evidence="3">Belongs to the nucleotide pyrophosphatase/phosphodiesterase family.</text>
</comment>
<evidence type="ECO:0000256" key="25">
    <source>
        <dbReference type="ARBA" id="ARBA00047600"/>
    </source>
</evidence>
<keyword evidence="7" id="KW-0336">GPI-anchor</keyword>
<evidence type="ECO:0000256" key="13">
    <source>
        <dbReference type="ARBA" id="ARBA00023098"/>
    </source>
</evidence>
<accession>A0A1W7RA20</accession>
<evidence type="ECO:0000256" key="10">
    <source>
        <dbReference type="ARBA" id="ARBA00022801"/>
    </source>
</evidence>